<protein>
    <recommendedName>
        <fullName evidence="6">Tetratricopeptide repeat protein</fullName>
    </recommendedName>
</protein>
<evidence type="ECO:0000313" key="5">
    <source>
        <dbReference type="Proteomes" id="UP001231587"/>
    </source>
</evidence>
<feature type="chain" id="PRO_5040864349" description="Tetratricopeptide repeat protein" evidence="1">
    <location>
        <begin position="19"/>
        <end position="207"/>
    </location>
</feature>
<accession>A0A9X0YN34</accession>
<dbReference type="RefSeq" id="WP_057781794.1">
    <property type="nucleotide sequence ID" value="NZ_JAGGJQ010000012.1"/>
</dbReference>
<organism evidence="2 4">
    <name type="scientific">Formosa algae</name>
    <dbReference type="NCBI Taxonomy" id="225843"/>
    <lineage>
        <taxon>Bacteria</taxon>
        <taxon>Pseudomonadati</taxon>
        <taxon>Bacteroidota</taxon>
        <taxon>Flavobacteriia</taxon>
        <taxon>Flavobacteriales</taxon>
        <taxon>Flavobacteriaceae</taxon>
        <taxon>Formosa</taxon>
    </lineage>
</organism>
<gene>
    <name evidence="2" type="ORF">J2Z56_003522</name>
    <name evidence="3" type="ORF">J2Z57_003483</name>
</gene>
<dbReference type="EMBL" id="JAGGJQ010000012">
    <property type="protein sequence ID" value="MBP1841585.1"/>
    <property type="molecule type" value="Genomic_DNA"/>
</dbReference>
<dbReference type="SUPFAM" id="SSF48452">
    <property type="entry name" value="TPR-like"/>
    <property type="match status" value="1"/>
</dbReference>
<feature type="signal peptide" evidence="1">
    <location>
        <begin position="1"/>
        <end position="18"/>
    </location>
</feature>
<dbReference type="Gene3D" id="1.25.40.10">
    <property type="entry name" value="Tetratricopeptide repeat domain"/>
    <property type="match status" value="1"/>
</dbReference>
<evidence type="ECO:0008006" key="6">
    <source>
        <dbReference type="Google" id="ProtNLM"/>
    </source>
</evidence>
<dbReference type="Proteomes" id="UP001138672">
    <property type="component" value="Unassembled WGS sequence"/>
</dbReference>
<evidence type="ECO:0000256" key="1">
    <source>
        <dbReference type="SAM" id="SignalP"/>
    </source>
</evidence>
<dbReference type="InterPro" id="IPR011990">
    <property type="entry name" value="TPR-like_helical_dom_sf"/>
</dbReference>
<dbReference type="Proteomes" id="UP001231587">
    <property type="component" value="Unassembled WGS sequence"/>
</dbReference>
<evidence type="ECO:0000313" key="2">
    <source>
        <dbReference type="EMBL" id="MBP1841585.1"/>
    </source>
</evidence>
<evidence type="ECO:0000313" key="3">
    <source>
        <dbReference type="EMBL" id="MDQ0337022.1"/>
    </source>
</evidence>
<keyword evidence="5" id="KW-1185">Reference proteome</keyword>
<keyword evidence="1" id="KW-0732">Signal</keyword>
<name>A0A9X0YN34_9FLAO</name>
<dbReference type="AlphaFoldDB" id="A0A9X0YN34"/>
<evidence type="ECO:0000313" key="4">
    <source>
        <dbReference type="Proteomes" id="UP001138672"/>
    </source>
</evidence>
<reference evidence="2" key="1">
    <citation type="submission" date="2021-03" db="EMBL/GenBank/DDBJ databases">
        <title>Genomic Encyclopedia of Type Strains, Phase IV (KMG-IV): sequencing the most valuable type-strain genomes for metagenomic binning, comparative biology and taxonomic classification.</title>
        <authorList>
            <person name="Goeker M."/>
        </authorList>
    </citation>
    <scope>NUCLEOTIDE SEQUENCE</scope>
    <source>
        <strain evidence="2">DSM 15523</strain>
        <strain evidence="3 5">DSM 16476</strain>
    </source>
</reference>
<proteinExistence type="predicted"/>
<dbReference type="EMBL" id="JAUSUU010000013">
    <property type="protein sequence ID" value="MDQ0337022.1"/>
    <property type="molecule type" value="Genomic_DNA"/>
</dbReference>
<sequence length="207" mass="23184">MKHLILLVVSLVSLVANAQTNFETGMQKAFALWQDNKVTEAEQLFERIAAAETDQWLPNYYVAQINSLKSWGEQDATVLKANLDKAQEYLNTAKGISTNNADILVLQAQVYTNWVAFDGMTYGMKYSGKITELYNKAYAIAPENPMVVLGKAEWGMGSAKYFGQDTAPFCKDIAHALELFVNFKPESPFHPKWGEDRAKQVLASCEE</sequence>
<dbReference type="OrthoDB" id="1150971at2"/>
<comment type="caution">
    <text evidence="2">The sequence shown here is derived from an EMBL/GenBank/DDBJ whole genome shotgun (WGS) entry which is preliminary data.</text>
</comment>